<keyword evidence="4" id="KW-1185">Reference proteome</keyword>
<keyword evidence="3" id="KW-0378">Hydrolase</keyword>
<keyword evidence="1" id="KW-1133">Transmembrane helix</keyword>
<dbReference type="AlphaFoldDB" id="A0A8H6Z4Q6"/>
<feature type="transmembrane region" description="Helical" evidence="1">
    <location>
        <begin position="257"/>
        <end position="277"/>
    </location>
</feature>
<dbReference type="Proteomes" id="UP000623467">
    <property type="component" value="Unassembled WGS sequence"/>
</dbReference>
<keyword evidence="1" id="KW-0472">Membrane</keyword>
<protein>
    <submittedName>
        <fullName evidence="3">Glycoside hydrolase</fullName>
    </submittedName>
</protein>
<feature type="transmembrane region" description="Helical" evidence="1">
    <location>
        <begin position="135"/>
        <end position="157"/>
    </location>
</feature>
<dbReference type="PANTHER" id="PTHR40465">
    <property type="entry name" value="CHROMOSOME 1, WHOLE GENOME SHOTGUN SEQUENCE"/>
    <property type="match status" value="1"/>
</dbReference>
<evidence type="ECO:0000259" key="2">
    <source>
        <dbReference type="Pfam" id="PF20152"/>
    </source>
</evidence>
<dbReference type="EMBL" id="JACAZH010000004">
    <property type="protein sequence ID" value="KAF7369846.1"/>
    <property type="molecule type" value="Genomic_DNA"/>
</dbReference>
<evidence type="ECO:0000256" key="1">
    <source>
        <dbReference type="SAM" id="Phobius"/>
    </source>
</evidence>
<evidence type="ECO:0000313" key="4">
    <source>
        <dbReference type="Proteomes" id="UP000623467"/>
    </source>
</evidence>
<feature type="transmembrane region" description="Helical" evidence="1">
    <location>
        <begin position="105"/>
        <end position="123"/>
    </location>
</feature>
<proteinExistence type="predicted"/>
<organism evidence="3 4">
    <name type="scientific">Mycena sanguinolenta</name>
    <dbReference type="NCBI Taxonomy" id="230812"/>
    <lineage>
        <taxon>Eukaryota</taxon>
        <taxon>Fungi</taxon>
        <taxon>Dikarya</taxon>
        <taxon>Basidiomycota</taxon>
        <taxon>Agaricomycotina</taxon>
        <taxon>Agaricomycetes</taxon>
        <taxon>Agaricomycetidae</taxon>
        <taxon>Agaricales</taxon>
        <taxon>Marasmiineae</taxon>
        <taxon>Mycenaceae</taxon>
        <taxon>Mycena</taxon>
    </lineage>
</organism>
<dbReference type="GO" id="GO:0016787">
    <property type="term" value="F:hydrolase activity"/>
    <property type="evidence" value="ECO:0007669"/>
    <property type="project" value="UniProtKB-KW"/>
</dbReference>
<name>A0A8H6Z4Q6_9AGAR</name>
<feature type="domain" description="DUF6534" evidence="2">
    <location>
        <begin position="181"/>
        <end position="283"/>
    </location>
</feature>
<keyword evidence="1" id="KW-0812">Transmembrane</keyword>
<dbReference type="PANTHER" id="PTHR40465:SF1">
    <property type="entry name" value="DUF6534 DOMAIN-CONTAINING PROTEIN"/>
    <property type="match status" value="1"/>
</dbReference>
<dbReference type="OrthoDB" id="2868589at2759"/>
<feature type="transmembrane region" description="Helical" evidence="1">
    <location>
        <begin position="169"/>
        <end position="195"/>
    </location>
</feature>
<comment type="caution">
    <text evidence="3">The sequence shown here is derived from an EMBL/GenBank/DDBJ whole genome shotgun (WGS) entry which is preliminary data.</text>
</comment>
<feature type="transmembrane region" description="Helical" evidence="1">
    <location>
        <begin position="62"/>
        <end position="85"/>
    </location>
</feature>
<dbReference type="InterPro" id="IPR045339">
    <property type="entry name" value="DUF6534"/>
</dbReference>
<reference evidence="3" key="1">
    <citation type="submission" date="2020-05" db="EMBL/GenBank/DDBJ databases">
        <title>Mycena genomes resolve the evolution of fungal bioluminescence.</title>
        <authorList>
            <person name="Tsai I.J."/>
        </authorList>
    </citation>
    <scope>NUCLEOTIDE SEQUENCE</scope>
    <source>
        <strain evidence="3">160909Yilan</strain>
    </source>
</reference>
<feature type="transmembrane region" description="Helical" evidence="1">
    <location>
        <begin position="215"/>
        <end position="237"/>
    </location>
</feature>
<evidence type="ECO:0000313" key="3">
    <source>
        <dbReference type="EMBL" id="KAF7369846.1"/>
    </source>
</evidence>
<sequence>MSQLPSLPPNAGDALDIPFPLSTTVGALELGVLVAIFLSGVLTVQLYIYFDRFPKDPTSLKVMVALVWILDFGHTLALGHFIYTITVVQYGQPALLAIPPKSLDVSILLSGFIGPLEQGWFTYRLYRFTKTLPLPVICAGLSLLRLGGSTALFAYTLKEPTIQEYATHLNWLIEAVVIVGAAVDAILATALCYYLSFWRTGFRRTNKLLNQLMTWTIETGAVTTTGALALLLTFLTMKDNCAASTYESYSDQVEQILVVYLGLFCLMAKLFSNSLLFSLNARERFARICAEVISVAGFELGHEAVNLVSPCSPVAVLQGKKMAAAPSSTHPHH</sequence>
<feature type="transmembrane region" description="Helical" evidence="1">
    <location>
        <begin position="30"/>
        <end position="50"/>
    </location>
</feature>
<accession>A0A8H6Z4Q6</accession>
<gene>
    <name evidence="3" type="ORF">MSAN_00613600</name>
</gene>
<dbReference type="Pfam" id="PF20152">
    <property type="entry name" value="DUF6534"/>
    <property type="match status" value="1"/>
</dbReference>